<organism evidence="2 3">
    <name type="scientific">Pseudofrankia inefficax (strain DSM 45817 / CECT 9037 / DDB 130130 / EuI1c)</name>
    <name type="common">Frankia inefficax</name>
    <dbReference type="NCBI Taxonomy" id="298654"/>
    <lineage>
        <taxon>Bacteria</taxon>
        <taxon>Bacillati</taxon>
        <taxon>Actinomycetota</taxon>
        <taxon>Actinomycetes</taxon>
        <taxon>Frankiales</taxon>
        <taxon>Frankiaceae</taxon>
        <taxon>Pseudofrankia</taxon>
    </lineage>
</organism>
<dbReference type="AlphaFoldDB" id="E3J7A0"/>
<dbReference type="InParanoid" id="E3J7A0"/>
<dbReference type="OrthoDB" id="3209199at2"/>
<name>E3J7A0_PSEI1</name>
<feature type="compositionally biased region" description="Polar residues" evidence="1">
    <location>
        <begin position="229"/>
        <end position="249"/>
    </location>
</feature>
<feature type="region of interest" description="Disordered" evidence="1">
    <location>
        <begin position="56"/>
        <end position="83"/>
    </location>
</feature>
<accession>E3J7A0</accession>
<dbReference type="RefSeq" id="WP_013421496.1">
    <property type="nucleotide sequence ID" value="NC_014666.1"/>
</dbReference>
<gene>
    <name evidence="2" type="ordered locus">FraEuI1c_0287</name>
</gene>
<dbReference type="EMBL" id="CP002299">
    <property type="protein sequence ID" value="ADP78373.1"/>
    <property type="molecule type" value="Genomic_DNA"/>
</dbReference>
<dbReference type="STRING" id="298654.FraEuI1c_0287"/>
<feature type="compositionally biased region" description="Low complexity" evidence="1">
    <location>
        <begin position="138"/>
        <end position="155"/>
    </location>
</feature>
<dbReference type="HOGENOM" id="CLU_557542_0_0_11"/>
<proteinExistence type="predicted"/>
<evidence type="ECO:0000313" key="3">
    <source>
        <dbReference type="Proteomes" id="UP000002484"/>
    </source>
</evidence>
<evidence type="ECO:0000256" key="1">
    <source>
        <dbReference type="SAM" id="MobiDB-lite"/>
    </source>
</evidence>
<feature type="compositionally biased region" description="Basic and acidic residues" evidence="1">
    <location>
        <begin position="118"/>
        <end position="128"/>
    </location>
</feature>
<protein>
    <submittedName>
        <fullName evidence="2">Uncharacterized protein</fullName>
    </submittedName>
</protein>
<keyword evidence="3" id="KW-1185">Reference proteome</keyword>
<feature type="region of interest" description="Disordered" evidence="1">
    <location>
        <begin position="115"/>
        <end position="155"/>
    </location>
</feature>
<evidence type="ECO:0000313" key="2">
    <source>
        <dbReference type="EMBL" id="ADP78373.1"/>
    </source>
</evidence>
<dbReference type="KEGG" id="fri:FraEuI1c_0287"/>
<feature type="region of interest" description="Disordered" evidence="1">
    <location>
        <begin position="210"/>
        <end position="278"/>
    </location>
</feature>
<dbReference type="Proteomes" id="UP000002484">
    <property type="component" value="Chromosome"/>
</dbReference>
<feature type="compositionally biased region" description="Low complexity" evidence="1">
    <location>
        <begin position="210"/>
        <end position="228"/>
    </location>
</feature>
<reference evidence="2 3" key="1">
    <citation type="submission" date="2010-10" db="EMBL/GenBank/DDBJ databases">
        <title>Complete sequence of Frankia sp. EuI1c.</title>
        <authorList>
            <consortium name="US DOE Joint Genome Institute"/>
            <person name="Lucas S."/>
            <person name="Copeland A."/>
            <person name="Lapidus A."/>
            <person name="Cheng J.-F."/>
            <person name="Bruce D."/>
            <person name="Goodwin L."/>
            <person name="Pitluck S."/>
            <person name="Chertkov O."/>
            <person name="Detter J.C."/>
            <person name="Han C."/>
            <person name="Tapia R."/>
            <person name="Land M."/>
            <person name="Hauser L."/>
            <person name="Jeffries C."/>
            <person name="Kyrpides N."/>
            <person name="Ivanova N."/>
            <person name="Mikhailova N."/>
            <person name="Beauchemin N."/>
            <person name="Sen A."/>
            <person name="Sur S.A."/>
            <person name="Gtari M."/>
            <person name="Wall L."/>
            <person name="Tisa L."/>
            <person name="Woyke T."/>
        </authorList>
    </citation>
    <scope>NUCLEOTIDE SEQUENCE [LARGE SCALE GENOMIC DNA]</scope>
    <source>
        <strain evidence="3">DSM 45817 / CECT 9037 / EuI1c</strain>
    </source>
</reference>
<sequence>MSLCGKRVPSSTAVDGPEDLAVAGPAVAHQDADLTVARLTSADLAHTGSAFGALDDFGTGEPGGTAPVAGRPFGADEPSGPEPLAERFEQVLGEYSVDSASLRARVLTATTAAQRDLAAGKRAADTARRRSRTRPRSTRPAAGPVSARSAGAHRAGAARPRLVTAGALAAVVSVIGVSAGIASVVQSQSKPSRVLVTPAPRALVTQPAAPLPAPATQAPDAPSATPSAGQSQSTADPTAANGSQSVASTSQQRGAASGRGGQVPSGQDNRPRAVRGWSVAPFRSGSELVLPDRNTTDWVVFGDGHGGVVARAAIPFQLLDVSRIAGVGSAQRGYPTSVSWTWGTPRPQGSHSTTRLRIPGGRSATIATYRGPHDGKLAFYVGGAASLRVTVSAAGLQSSTFTVALPSSTAVVTLDLGGLPYWTPATISISGAGGSSFSLAAAVLD</sequence>